<dbReference type="PANTHER" id="PTHR33332">
    <property type="entry name" value="REVERSE TRANSCRIPTASE DOMAIN-CONTAINING PROTEIN"/>
    <property type="match status" value="1"/>
</dbReference>
<name>A0A8D8S549_9HEMI</name>
<protein>
    <recommendedName>
        <fullName evidence="2">Reverse transcriptase domain-containing protein</fullName>
    </recommendedName>
</protein>
<organism evidence="1">
    <name type="scientific">Cacopsylla melanoneura</name>
    <dbReference type="NCBI Taxonomy" id="428564"/>
    <lineage>
        <taxon>Eukaryota</taxon>
        <taxon>Metazoa</taxon>
        <taxon>Ecdysozoa</taxon>
        <taxon>Arthropoda</taxon>
        <taxon>Hexapoda</taxon>
        <taxon>Insecta</taxon>
        <taxon>Pterygota</taxon>
        <taxon>Neoptera</taxon>
        <taxon>Paraneoptera</taxon>
        <taxon>Hemiptera</taxon>
        <taxon>Sternorrhyncha</taxon>
        <taxon>Psylloidea</taxon>
        <taxon>Psyllidae</taxon>
        <taxon>Psyllinae</taxon>
        <taxon>Cacopsylla</taxon>
    </lineage>
</organism>
<dbReference type="AlphaFoldDB" id="A0A8D8S549"/>
<reference evidence="1" key="1">
    <citation type="submission" date="2021-05" db="EMBL/GenBank/DDBJ databases">
        <authorList>
            <person name="Alioto T."/>
            <person name="Alioto T."/>
            <person name="Gomez Garrido J."/>
        </authorList>
    </citation>
    <scope>NUCLEOTIDE SEQUENCE</scope>
</reference>
<proteinExistence type="predicted"/>
<accession>A0A8D8S549</accession>
<sequence>MHLYVYADIRKWFFADDYRVACIISKLEHCLELQSAINDLVNWCELNRMFLNVDKCHVATFNRIKNPVIFEYTMNGNQFSRFSRTNNIKDLGVFLDQDLKFSIHHETIVNTGYRNLGFILRDTTNFNSPKTFKTLYCSLVRSSLEYASTVWSPSYLTHINQIERIQNKFLRSLSFKDQSIEDNHNYKVILNKYEMNTLQHRRDVFDILFIVKLIQGQIQCPELLEQLTFRFNKKGTRNNDLFALKTYKTNISRTSPLNRSMELCNIISKSPHNIDIFSESYSSIKTYLLSLYTLYSLHQ</sequence>
<evidence type="ECO:0008006" key="2">
    <source>
        <dbReference type="Google" id="ProtNLM"/>
    </source>
</evidence>
<evidence type="ECO:0000313" key="1">
    <source>
        <dbReference type="EMBL" id="CAG6663444.1"/>
    </source>
</evidence>
<dbReference type="EMBL" id="HBUF01205224">
    <property type="protein sequence ID" value="CAG6663444.1"/>
    <property type="molecule type" value="Transcribed_RNA"/>
</dbReference>